<comment type="caution">
    <text evidence="1">The sequence shown here is derived from an EMBL/GenBank/DDBJ whole genome shotgun (WGS) entry which is preliminary data.</text>
</comment>
<proteinExistence type="predicted"/>
<accession>A0ABW2QMZ3</accession>
<evidence type="ECO:0000313" key="1">
    <source>
        <dbReference type="EMBL" id="MFC7410786.1"/>
    </source>
</evidence>
<dbReference type="Proteomes" id="UP001596501">
    <property type="component" value="Unassembled WGS sequence"/>
</dbReference>
<gene>
    <name evidence="1" type="ORF">ACFQPB_18165</name>
</gene>
<dbReference type="Pfam" id="PF09650">
    <property type="entry name" value="PHA_gran_rgn"/>
    <property type="match status" value="1"/>
</dbReference>
<sequence length="107" mass="11785">MANLHIHRDHTLGLAKARKVAWAWAEQAESEFGMACTYEEGDVEDEVCFKRSGVTGTLRVNKASFELDAQLGFLLGAFKDKIEAEIVKNLDQLLAAPAKPAAKKKKP</sequence>
<evidence type="ECO:0000313" key="2">
    <source>
        <dbReference type="Proteomes" id="UP001596501"/>
    </source>
</evidence>
<dbReference type="NCBIfam" id="TIGR02610">
    <property type="entry name" value="PHA_gran_rgn"/>
    <property type="match status" value="1"/>
</dbReference>
<organism evidence="1 2">
    <name type="scientific">Hydrogenophaga atypica</name>
    <dbReference type="NCBI Taxonomy" id="249409"/>
    <lineage>
        <taxon>Bacteria</taxon>
        <taxon>Pseudomonadati</taxon>
        <taxon>Pseudomonadota</taxon>
        <taxon>Betaproteobacteria</taxon>
        <taxon>Burkholderiales</taxon>
        <taxon>Comamonadaceae</taxon>
        <taxon>Hydrogenophaga</taxon>
    </lineage>
</organism>
<reference evidence="2" key="1">
    <citation type="journal article" date="2019" name="Int. J. Syst. Evol. Microbiol.">
        <title>The Global Catalogue of Microorganisms (GCM) 10K type strain sequencing project: providing services to taxonomists for standard genome sequencing and annotation.</title>
        <authorList>
            <consortium name="The Broad Institute Genomics Platform"/>
            <consortium name="The Broad Institute Genome Sequencing Center for Infectious Disease"/>
            <person name="Wu L."/>
            <person name="Ma J."/>
        </authorList>
    </citation>
    <scope>NUCLEOTIDE SEQUENCE [LARGE SCALE GENOMIC DNA]</scope>
    <source>
        <strain evidence="2">CGMCC 1.12371</strain>
    </source>
</reference>
<protein>
    <submittedName>
        <fullName evidence="1">Polyhydroxyalkanoic acid system family protein</fullName>
    </submittedName>
</protein>
<name>A0ABW2QMZ3_9BURK</name>
<dbReference type="InterPro" id="IPR013433">
    <property type="entry name" value="PHA_gran_rgn"/>
</dbReference>
<dbReference type="RefSeq" id="WP_382226327.1">
    <property type="nucleotide sequence ID" value="NZ_JBHTCA010000019.1"/>
</dbReference>
<dbReference type="EMBL" id="JBHTCA010000019">
    <property type="protein sequence ID" value="MFC7410786.1"/>
    <property type="molecule type" value="Genomic_DNA"/>
</dbReference>
<keyword evidence="2" id="KW-1185">Reference proteome</keyword>